<dbReference type="AlphaFoldDB" id="A0A8T2S3P8"/>
<keyword evidence="2" id="KW-1185">Reference proteome</keyword>
<accession>A0A8T2S3P8</accession>
<protein>
    <submittedName>
        <fullName evidence="1">Uncharacterized protein</fullName>
    </submittedName>
</protein>
<dbReference type="EMBL" id="CM035428">
    <property type="protein sequence ID" value="KAH7302711.1"/>
    <property type="molecule type" value="Genomic_DNA"/>
</dbReference>
<reference evidence="1 2" key="1">
    <citation type="submission" date="2021-08" db="EMBL/GenBank/DDBJ databases">
        <title>WGS assembly of Ceratopteris richardii.</title>
        <authorList>
            <person name="Marchant D.B."/>
            <person name="Chen G."/>
            <person name="Jenkins J."/>
            <person name="Shu S."/>
            <person name="Leebens-Mack J."/>
            <person name="Grimwood J."/>
            <person name="Schmutz J."/>
            <person name="Soltis P."/>
            <person name="Soltis D."/>
            <person name="Chen Z.-H."/>
        </authorList>
    </citation>
    <scope>NUCLEOTIDE SEQUENCE [LARGE SCALE GENOMIC DNA]</scope>
    <source>
        <strain evidence="1">Whitten #5841</strain>
        <tissue evidence="1">Leaf</tissue>
    </source>
</reference>
<proteinExistence type="predicted"/>
<comment type="caution">
    <text evidence="1">The sequence shown here is derived from an EMBL/GenBank/DDBJ whole genome shotgun (WGS) entry which is preliminary data.</text>
</comment>
<evidence type="ECO:0000313" key="1">
    <source>
        <dbReference type="EMBL" id="KAH7302711.1"/>
    </source>
</evidence>
<sequence length="180" mass="21673">MRIYLPHHLQVDIGQLRVHQLEIKRGRARRIPTEERIYPVCQMEVESQEHFVIQCPKYFMLGQGKLGHFLIAAIAAYHKWDQSLWPRRVERKAVQQSITKISSRKRRHVRLHNPPGLNSHFSRPRHREPDHDPTFLLPRYWIPWLYQDEIAWIRLRHDLQRGYHLSHSGMHLQIIIPCTV</sequence>
<gene>
    <name evidence="1" type="ORF">KP509_23G083900</name>
</gene>
<evidence type="ECO:0000313" key="2">
    <source>
        <dbReference type="Proteomes" id="UP000825935"/>
    </source>
</evidence>
<name>A0A8T2S3P8_CERRI</name>
<organism evidence="1 2">
    <name type="scientific">Ceratopteris richardii</name>
    <name type="common">Triangle waterfern</name>
    <dbReference type="NCBI Taxonomy" id="49495"/>
    <lineage>
        <taxon>Eukaryota</taxon>
        <taxon>Viridiplantae</taxon>
        <taxon>Streptophyta</taxon>
        <taxon>Embryophyta</taxon>
        <taxon>Tracheophyta</taxon>
        <taxon>Polypodiopsida</taxon>
        <taxon>Polypodiidae</taxon>
        <taxon>Polypodiales</taxon>
        <taxon>Pteridineae</taxon>
        <taxon>Pteridaceae</taxon>
        <taxon>Parkerioideae</taxon>
        <taxon>Ceratopteris</taxon>
    </lineage>
</organism>
<dbReference type="Proteomes" id="UP000825935">
    <property type="component" value="Chromosome 23"/>
</dbReference>